<protein>
    <recommendedName>
        <fullName evidence="4">CxC1-like cysteine cluster associated with KDZ transposases domain-containing protein</fullName>
    </recommendedName>
</protein>
<feature type="non-terminal residue" evidence="2">
    <location>
        <position position="1"/>
    </location>
</feature>
<evidence type="ECO:0000313" key="2">
    <source>
        <dbReference type="EMBL" id="KDQ08814.1"/>
    </source>
</evidence>
<proteinExistence type="predicted"/>
<organism evidence="2 3">
    <name type="scientific">Botryobasidium botryosum (strain FD-172 SS1)</name>
    <dbReference type="NCBI Taxonomy" id="930990"/>
    <lineage>
        <taxon>Eukaryota</taxon>
        <taxon>Fungi</taxon>
        <taxon>Dikarya</taxon>
        <taxon>Basidiomycota</taxon>
        <taxon>Agaricomycotina</taxon>
        <taxon>Agaricomycetes</taxon>
        <taxon>Cantharellales</taxon>
        <taxon>Botryobasidiaceae</taxon>
        <taxon>Botryobasidium</taxon>
    </lineage>
</organism>
<dbReference type="InParanoid" id="A0A067M003"/>
<evidence type="ECO:0000256" key="1">
    <source>
        <dbReference type="SAM" id="MobiDB-lite"/>
    </source>
</evidence>
<dbReference type="STRING" id="930990.A0A067M003"/>
<feature type="compositionally biased region" description="Basic and acidic residues" evidence="1">
    <location>
        <begin position="133"/>
        <end position="142"/>
    </location>
</feature>
<dbReference type="HOGENOM" id="CLU_004552_5_0_1"/>
<dbReference type="AlphaFoldDB" id="A0A067M003"/>
<name>A0A067M003_BOTB1</name>
<sequence>QGFFPCAPTRPSMAFHIDLLELITLQGHNAAPNATAWAETLENFWKRQQYFDSLRRCLANALQWYQILDYRTQSMVSNIVASSLAASGDTAGARAADFDTHQTRTATPVPTPVHLSTLTPTTTPDLLSASDSKSPKSTERQRPSAYLRSCCPNCFGGKLKPALKHSKYVHDLCEYV</sequence>
<accession>A0A067M003</accession>
<keyword evidence="3" id="KW-1185">Reference proteome</keyword>
<feature type="region of interest" description="Disordered" evidence="1">
    <location>
        <begin position="101"/>
        <end position="142"/>
    </location>
</feature>
<reference evidence="3" key="1">
    <citation type="journal article" date="2014" name="Proc. Natl. Acad. Sci. U.S.A.">
        <title>Extensive sampling of basidiomycete genomes demonstrates inadequacy of the white-rot/brown-rot paradigm for wood decay fungi.</title>
        <authorList>
            <person name="Riley R."/>
            <person name="Salamov A.A."/>
            <person name="Brown D.W."/>
            <person name="Nagy L.G."/>
            <person name="Floudas D."/>
            <person name="Held B.W."/>
            <person name="Levasseur A."/>
            <person name="Lombard V."/>
            <person name="Morin E."/>
            <person name="Otillar R."/>
            <person name="Lindquist E.A."/>
            <person name="Sun H."/>
            <person name="LaButti K.M."/>
            <person name="Schmutz J."/>
            <person name="Jabbour D."/>
            <person name="Luo H."/>
            <person name="Baker S.E."/>
            <person name="Pisabarro A.G."/>
            <person name="Walton J.D."/>
            <person name="Blanchette R.A."/>
            <person name="Henrissat B."/>
            <person name="Martin F."/>
            <person name="Cullen D."/>
            <person name="Hibbett D.S."/>
            <person name="Grigoriev I.V."/>
        </authorList>
    </citation>
    <scope>NUCLEOTIDE SEQUENCE [LARGE SCALE GENOMIC DNA]</scope>
    <source>
        <strain evidence="3">FD-172 SS1</strain>
    </source>
</reference>
<gene>
    <name evidence="2" type="ORF">BOTBODRAFT_118104</name>
</gene>
<dbReference type="Proteomes" id="UP000027195">
    <property type="component" value="Unassembled WGS sequence"/>
</dbReference>
<dbReference type="OrthoDB" id="3200967at2759"/>
<evidence type="ECO:0008006" key="4">
    <source>
        <dbReference type="Google" id="ProtNLM"/>
    </source>
</evidence>
<evidence type="ECO:0000313" key="3">
    <source>
        <dbReference type="Proteomes" id="UP000027195"/>
    </source>
</evidence>
<feature type="compositionally biased region" description="Low complexity" evidence="1">
    <location>
        <begin position="112"/>
        <end position="128"/>
    </location>
</feature>
<dbReference type="EMBL" id="KL198086">
    <property type="protein sequence ID" value="KDQ08814.1"/>
    <property type="molecule type" value="Genomic_DNA"/>
</dbReference>